<evidence type="ECO:0008006" key="3">
    <source>
        <dbReference type="Google" id="ProtNLM"/>
    </source>
</evidence>
<gene>
    <name evidence="1" type="ORF">HNQ75_002543</name>
</gene>
<sequence>MSWGDLEDVGRLFNQAFRQVAKAPSRDLVAYLDHLFLSSPNYTEEAGSLVHRNAAGRIDSALLALPMAFEIENRRITARLLCAFMADGRAGLAGAARIARAIRVSNPEFCFSDNASPVSADHWMAGGGSMLPVQSLEWRRTFRPTGAMMERIRTKLPWLNEPFLSIAAYPVDQMARRMMPSLAARQEPRGRWVTADADRLLHCFQTMTRHFSLRPSWSKDEFVWLLESAASNRMQGTLTSKVLLDREDKEIGACIYFHSPRRTAHVLNVLSEPGHEVEVVEAMFAEFEASGHVAARGMAQPFLMNALLRTGRTSFANRGYFCMTTDRKDVRNAVVHDDLYVGGLASESWSRLLTDFR</sequence>
<dbReference type="AlphaFoldDB" id="A0A7X0DDY3"/>
<reference evidence="1 2" key="1">
    <citation type="submission" date="2020-08" db="EMBL/GenBank/DDBJ databases">
        <title>Genomic Encyclopedia of Type Strains, Phase IV (KMG-IV): sequencing the most valuable type-strain genomes for metagenomic binning, comparative biology and taxonomic classification.</title>
        <authorList>
            <person name="Goeker M."/>
        </authorList>
    </citation>
    <scope>NUCLEOTIDE SEQUENCE [LARGE SCALE GENOMIC DNA]</scope>
    <source>
        <strain evidence="1 2">DSM 102134</strain>
    </source>
</reference>
<evidence type="ECO:0000313" key="1">
    <source>
        <dbReference type="EMBL" id="MBB6180561.1"/>
    </source>
</evidence>
<comment type="caution">
    <text evidence="1">The sequence shown here is derived from an EMBL/GenBank/DDBJ whole genome shotgun (WGS) entry which is preliminary data.</text>
</comment>
<evidence type="ECO:0000313" key="2">
    <source>
        <dbReference type="Proteomes" id="UP000535501"/>
    </source>
</evidence>
<proteinExistence type="predicted"/>
<dbReference type="EMBL" id="JACHEJ010000006">
    <property type="protein sequence ID" value="MBB6180561.1"/>
    <property type="molecule type" value="Genomic_DNA"/>
</dbReference>
<dbReference type="Proteomes" id="UP000535501">
    <property type="component" value="Unassembled WGS sequence"/>
</dbReference>
<accession>A0A7X0DDY3</accession>
<organism evidence="1 2">
    <name type="scientific">Pseudorhizobium flavum</name>
    <dbReference type="NCBI Taxonomy" id="1335061"/>
    <lineage>
        <taxon>Bacteria</taxon>
        <taxon>Pseudomonadati</taxon>
        <taxon>Pseudomonadota</taxon>
        <taxon>Alphaproteobacteria</taxon>
        <taxon>Hyphomicrobiales</taxon>
        <taxon>Rhizobiaceae</taxon>
        <taxon>Rhizobium/Agrobacterium group</taxon>
        <taxon>Pseudorhizobium</taxon>
    </lineage>
</organism>
<name>A0A7X0DDY3_9HYPH</name>
<protein>
    <recommendedName>
        <fullName evidence="3">GNAT family N-acetyltransferase</fullName>
    </recommendedName>
</protein>
<dbReference type="RefSeq" id="WP_077549856.1">
    <property type="nucleotide sequence ID" value="NZ_JACHEJ010000006.1"/>
</dbReference>
<keyword evidence="2" id="KW-1185">Reference proteome</keyword>